<comment type="caution">
    <text evidence="1">The sequence shown here is derived from an EMBL/GenBank/DDBJ whole genome shotgun (WGS) entry which is preliminary data.</text>
</comment>
<dbReference type="AlphaFoldDB" id="B1T4F8"/>
<gene>
    <name evidence="1" type="ORF">BamMEX5DRAFT_2674</name>
</gene>
<organism evidence="1 2">
    <name type="scientific">Burkholderia ambifaria MEX-5</name>
    <dbReference type="NCBI Taxonomy" id="396597"/>
    <lineage>
        <taxon>Bacteria</taxon>
        <taxon>Pseudomonadati</taxon>
        <taxon>Pseudomonadota</taxon>
        <taxon>Betaproteobacteria</taxon>
        <taxon>Burkholderiales</taxon>
        <taxon>Burkholderiaceae</taxon>
        <taxon>Burkholderia</taxon>
        <taxon>Burkholderia cepacia complex</taxon>
    </lineage>
</organism>
<dbReference type="EMBL" id="ABLK01000071">
    <property type="protein sequence ID" value="EDT41556.1"/>
    <property type="molecule type" value="Genomic_DNA"/>
</dbReference>
<protein>
    <submittedName>
        <fullName evidence="1">Uncharacterized protein</fullName>
    </submittedName>
</protein>
<accession>B1T4F8</accession>
<dbReference type="Proteomes" id="UP000004814">
    <property type="component" value="Unassembled WGS sequence"/>
</dbReference>
<name>B1T4F8_9BURK</name>
<dbReference type="PATRIC" id="fig|396597.7.peg.5419"/>
<reference evidence="1 2" key="1">
    <citation type="submission" date="2008-03" db="EMBL/GenBank/DDBJ databases">
        <title>Sequencing of the draft genome and assembly of Burkholderia ambifaria MEX-5.</title>
        <authorList>
            <consortium name="US DOE Joint Genome Institute (JGI-PGF)"/>
            <person name="Copeland A."/>
            <person name="Lucas S."/>
            <person name="Lapidus A."/>
            <person name="Glavina del Rio T."/>
            <person name="Dalin E."/>
            <person name="Tice H."/>
            <person name="Bruce D."/>
            <person name="Goodwin L."/>
            <person name="Pitluck S."/>
            <person name="Larimer F."/>
            <person name="Land M.L."/>
            <person name="Hauser L."/>
            <person name="Tiedje J."/>
            <person name="Richardson P."/>
        </authorList>
    </citation>
    <scope>NUCLEOTIDE SEQUENCE [LARGE SCALE GENOMIC DNA]</scope>
    <source>
        <strain evidence="1 2">MEX-5</strain>
    </source>
</reference>
<proteinExistence type="predicted"/>
<dbReference type="RefSeq" id="WP_006758609.1">
    <property type="nucleotide sequence ID" value="NZ_ABLK01000071.1"/>
</dbReference>
<sequence>MFSHQHKTARIRRAGSASKLERLDEDAIDAGGNSQGYETIFHIVDTRDDNAVASKAVMDFEFPQIQAGDTVGYYLQRSTPGNMFTGVVNIKTGVVDIYPLDPDRNDMIDFEWGQKCYQGKTHDGDRPIRHPGRGTPNWLGSDAIQRVSHLQLISKLPDKNHGDYVGFTLSDVRSLRKESNKWKNDQVSFLYGASRSLNTTHVSMVNDNAIPYKTNKLSYQMNKGVFTYLLPIEFKRRLLSGLVETLGAGNPRKIFIASELDREELNIESYAKAKAPKIAHFYV</sequence>
<evidence type="ECO:0000313" key="2">
    <source>
        <dbReference type="Proteomes" id="UP000004814"/>
    </source>
</evidence>
<evidence type="ECO:0000313" key="1">
    <source>
        <dbReference type="EMBL" id="EDT41556.1"/>
    </source>
</evidence>